<evidence type="ECO:0000256" key="5">
    <source>
        <dbReference type="SAM" id="Phobius"/>
    </source>
</evidence>
<dbReference type="Proteomes" id="UP000743899">
    <property type="component" value="Unassembled WGS sequence"/>
</dbReference>
<dbReference type="GO" id="GO:0047429">
    <property type="term" value="F:nucleoside triphosphate diphosphatase activity"/>
    <property type="evidence" value="ECO:0007669"/>
    <property type="project" value="UniProtKB-EC"/>
</dbReference>
<evidence type="ECO:0000259" key="7">
    <source>
        <dbReference type="Pfam" id="PF03819"/>
    </source>
</evidence>
<keyword evidence="9" id="KW-1185">Reference proteome</keyword>
<dbReference type="Pfam" id="PF00590">
    <property type="entry name" value="TP_methylase"/>
    <property type="match status" value="1"/>
</dbReference>
<feature type="domain" description="Tetrapyrrole methylase" evidence="6">
    <location>
        <begin position="540"/>
        <end position="742"/>
    </location>
</feature>
<dbReference type="InterPro" id="IPR014777">
    <property type="entry name" value="4pyrrole_Mease_sub1"/>
</dbReference>
<feature type="transmembrane region" description="Helical" evidence="5">
    <location>
        <begin position="416"/>
        <end position="438"/>
    </location>
</feature>
<dbReference type="PANTHER" id="PTHR30522">
    <property type="entry name" value="NUCLEOSIDE TRIPHOSPHATE PYROPHOSPHOHYDROLASE"/>
    <property type="match status" value="1"/>
</dbReference>
<keyword evidence="4 5" id="KW-0472">Membrane</keyword>
<dbReference type="Pfam" id="PF03819">
    <property type="entry name" value="MazG"/>
    <property type="match status" value="2"/>
</dbReference>
<evidence type="ECO:0000256" key="3">
    <source>
        <dbReference type="ARBA" id="ARBA00022989"/>
    </source>
</evidence>
<dbReference type="EC" id="3.6.1.9" evidence="8"/>
<reference evidence="8 9" key="1">
    <citation type="submission" date="2020-01" db="EMBL/GenBank/DDBJ databases">
        <title>A novel Bacillus sp. from Pasinler.</title>
        <authorList>
            <person name="Adiguzel A."/>
            <person name="Ay H."/>
            <person name="Baltaci M.O."/>
        </authorList>
    </citation>
    <scope>NUCLEOTIDE SEQUENCE [LARGE SCALE GENOMIC DNA]</scope>
    <source>
        <strain evidence="8 9">P1</strain>
    </source>
</reference>
<feature type="transmembrane region" description="Helical" evidence="5">
    <location>
        <begin position="364"/>
        <end position="382"/>
    </location>
</feature>
<dbReference type="InterPro" id="IPR004518">
    <property type="entry name" value="MazG-like_dom"/>
</dbReference>
<dbReference type="NCBIfam" id="NF007113">
    <property type="entry name" value="PRK09562.1"/>
    <property type="match status" value="1"/>
</dbReference>
<feature type="transmembrane region" description="Helical" evidence="5">
    <location>
        <begin position="290"/>
        <end position="310"/>
    </location>
</feature>
<dbReference type="InterPro" id="IPR011551">
    <property type="entry name" value="NTP_PyrPHydrolase_MazG"/>
</dbReference>
<dbReference type="Pfam" id="PF01943">
    <property type="entry name" value="Polysacc_synt"/>
    <property type="match status" value="1"/>
</dbReference>
<keyword evidence="8" id="KW-0378">Hydrolase</keyword>
<dbReference type="InterPro" id="IPR048011">
    <property type="entry name" value="NTP-PPase_MazG-like_C"/>
</dbReference>
<evidence type="ECO:0000259" key="6">
    <source>
        <dbReference type="Pfam" id="PF00590"/>
    </source>
</evidence>
<feature type="transmembrane region" description="Helical" evidence="5">
    <location>
        <begin position="322"/>
        <end position="344"/>
    </location>
</feature>
<evidence type="ECO:0000313" key="9">
    <source>
        <dbReference type="Proteomes" id="UP000743899"/>
    </source>
</evidence>
<feature type="transmembrane region" description="Helical" evidence="5">
    <location>
        <begin position="169"/>
        <end position="187"/>
    </location>
</feature>
<protein>
    <submittedName>
        <fullName evidence="8">Nucleoside triphosphate pyrophosphohydrolase</fullName>
        <ecNumber evidence="8">3.6.1.9</ecNumber>
    </submittedName>
</protein>
<dbReference type="InterPro" id="IPR002797">
    <property type="entry name" value="Polysacc_synth"/>
</dbReference>
<dbReference type="PANTHER" id="PTHR30522:SF0">
    <property type="entry name" value="NUCLEOSIDE TRIPHOSPHATE PYROPHOSPHOHYDROLASE"/>
    <property type="match status" value="1"/>
</dbReference>
<feature type="transmembrane region" description="Helical" evidence="5">
    <location>
        <begin position="90"/>
        <end position="115"/>
    </location>
</feature>
<dbReference type="EMBL" id="JAACYS010000032">
    <property type="protein sequence ID" value="NCU17740.1"/>
    <property type="molecule type" value="Genomic_DNA"/>
</dbReference>
<evidence type="ECO:0000313" key="8">
    <source>
        <dbReference type="EMBL" id="NCU17740.1"/>
    </source>
</evidence>
<sequence>MIEGTEKRRLLLQGTLILSLAALFTKILSAVYRIPFQNIVGDIGFYIYQQVYPFYGVAISLATYGFPIIISKLYAEKLSLGEKQKADRMLLPIFIGIFLLCLFFFLCINFFSSAIVTTMGDVSLKPMVTMVSFSFLLVPFISVLRGYFQGKGIMVPTAASQVGEQFIRVTLILITAIFFVNAGESLYRVGQGAIFSSVIGSFFTIIILTCFFISHNKDKLGSFFYSKVRESLPIIKTVIIQGLAICISSLTLVLFQMSDAFQILSILTKMGMPLEEAQQIKGVYDRGQPLLQLGLVLATSLSLSVVPLIASMKQKGQDITSYIILSIRISISVGAAATVGLLLIMNEVNTMLFQNADGSQVLRILVIAILLASISITISSILQGFGHIYFPAVVVLISVIVKVILNQVFIRQWGVTGAAVATVVALIFILLILLWKLYKNIPVRLLQRQFLRILFVSLCAMSFVVIVVQFIGSFLAGYFIKYRIYATLLSLVASLLGGAVFFITMLRGGIFTKEELGVLPLGEKLHYFLKNKRGEKMKSITIVGLGAGDINQLPLGVYRMLKGNRPIYLRTKEHPVVSELEQEGVTFSSFDYIYEQQDQFEDVYRAIVEELCKVAEEKDIIYAVPGHPMVAEKTVQLLIEQKEIKGYDIRLEGGQSFLDALFQSVLVDPIEGFQLLDGIDLSKEDVHPTQHIIIGQVYDQMIASHVKLELMEIFPDTYDVFIVTNAGLPNEVVKKVPLYELDHDFEVSNLTSLYVPPVKDETILYKQFSYLRQVIATLRGPNGCPWDKNQTHESLKKYLIEEAYELLEAIDEQDDDHIVEELGDVLLQVMLHAQIGEDEGYFTIDDVIESLTTKMIHRHPHVFGDVVVEDANDVVLNWQAIKEKEKGRESASVFSDIPKGLPALLYAEKIQKAAKRKGFDWQEIEPVIEKVKEELNEWLDEIKLNPTSQRVQSEFGDLLFSMVNIARFLNISSEEVLIQTSQKFKRRFGYVEEKVQESGKDFSQFTLEELDQFWIEAKEKGL</sequence>
<evidence type="ECO:0000256" key="2">
    <source>
        <dbReference type="ARBA" id="ARBA00022692"/>
    </source>
</evidence>
<dbReference type="InterPro" id="IPR035996">
    <property type="entry name" value="4pyrrol_Methylase_sf"/>
</dbReference>
<feature type="transmembrane region" description="Helical" evidence="5">
    <location>
        <begin position="234"/>
        <end position="255"/>
    </location>
</feature>
<dbReference type="CDD" id="cd13124">
    <property type="entry name" value="MATE_SpoVB_like"/>
    <property type="match status" value="1"/>
</dbReference>
<accession>A0ABX0A8F3</accession>
<name>A0ABX0A8F3_9BACI</name>
<feature type="domain" description="NTP pyrophosphohydrolase MazG-like" evidence="7">
    <location>
        <begin position="790"/>
        <end position="863"/>
    </location>
</feature>
<feature type="transmembrane region" description="Helical" evidence="5">
    <location>
        <begin position="127"/>
        <end position="148"/>
    </location>
</feature>
<dbReference type="SUPFAM" id="SSF53790">
    <property type="entry name" value="Tetrapyrrole methylase"/>
    <property type="match status" value="1"/>
</dbReference>
<keyword evidence="2 5" id="KW-0812">Transmembrane</keyword>
<feature type="domain" description="NTP pyrophosphohydrolase MazG-like" evidence="7">
    <location>
        <begin position="923"/>
        <end position="987"/>
    </location>
</feature>
<proteinExistence type="predicted"/>
<evidence type="ECO:0000256" key="4">
    <source>
        <dbReference type="ARBA" id="ARBA00023136"/>
    </source>
</evidence>
<dbReference type="Gene3D" id="1.10.287.1080">
    <property type="entry name" value="MazG-like"/>
    <property type="match status" value="2"/>
</dbReference>
<dbReference type="CDD" id="cd11529">
    <property type="entry name" value="NTP-PPase_MazG_Cterm"/>
    <property type="match status" value="1"/>
</dbReference>
<dbReference type="InterPro" id="IPR035013">
    <property type="entry name" value="YabN_N"/>
</dbReference>
<dbReference type="NCBIfam" id="TIGR00444">
    <property type="entry name" value="mazG"/>
    <property type="match status" value="1"/>
</dbReference>
<feature type="transmembrane region" description="Helical" evidence="5">
    <location>
        <begin position="484"/>
        <end position="506"/>
    </location>
</feature>
<dbReference type="Gene3D" id="3.40.1010.10">
    <property type="entry name" value="Cobalt-precorrin-4 Transmethylase, Domain 1"/>
    <property type="match status" value="1"/>
</dbReference>
<dbReference type="InterPro" id="IPR024923">
    <property type="entry name" value="PG_synth_SpoVB"/>
</dbReference>
<dbReference type="CDD" id="cd11723">
    <property type="entry name" value="YabN_N_like"/>
    <property type="match status" value="1"/>
</dbReference>
<organism evidence="8 9">
    <name type="scientific">Pallidibacillus pasinlerensis</name>
    <dbReference type="NCBI Taxonomy" id="2703818"/>
    <lineage>
        <taxon>Bacteria</taxon>
        <taxon>Bacillati</taxon>
        <taxon>Bacillota</taxon>
        <taxon>Bacilli</taxon>
        <taxon>Bacillales</taxon>
        <taxon>Bacillaceae</taxon>
        <taxon>Pallidibacillus</taxon>
    </lineage>
</organism>
<dbReference type="InterPro" id="IPR000878">
    <property type="entry name" value="4pyrrol_Mease"/>
</dbReference>
<feature type="transmembrane region" description="Helical" evidence="5">
    <location>
        <begin position="389"/>
        <end position="410"/>
    </location>
</feature>
<feature type="transmembrane region" description="Helical" evidence="5">
    <location>
        <begin position="193"/>
        <end position="213"/>
    </location>
</feature>
<keyword evidence="3 5" id="KW-1133">Transmembrane helix</keyword>
<dbReference type="SUPFAM" id="SSF101386">
    <property type="entry name" value="all-alpha NTP pyrophosphatases"/>
    <property type="match status" value="2"/>
</dbReference>
<gene>
    <name evidence="8" type="primary">mazG</name>
    <name evidence="8" type="ORF">GW534_08220</name>
</gene>
<evidence type="ECO:0000256" key="1">
    <source>
        <dbReference type="ARBA" id="ARBA00004141"/>
    </source>
</evidence>
<dbReference type="InterPro" id="IPR048015">
    <property type="entry name" value="NTP-PPase_MazG-like_N"/>
</dbReference>
<comment type="subcellular location">
    <subcellularLocation>
        <location evidence="1">Membrane</location>
        <topology evidence="1">Multi-pass membrane protein</topology>
    </subcellularLocation>
</comment>
<feature type="transmembrane region" description="Helical" evidence="5">
    <location>
        <begin position="450"/>
        <end position="472"/>
    </location>
</feature>
<feature type="transmembrane region" description="Helical" evidence="5">
    <location>
        <begin position="53"/>
        <end position="70"/>
    </location>
</feature>
<dbReference type="CDD" id="cd11528">
    <property type="entry name" value="NTP-PPase_MazG_Nterm"/>
    <property type="match status" value="1"/>
</dbReference>
<comment type="caution">
    <text evidence="8">The sequence shown here is derived from an EMBL/GenBank/DDBJ whole genome shotgun (WGS) entry which is preliminary data.</text>
</comment>